<sequence length="166" mass="18418">MAGAMPTYLTSRILLTLGALSLWWYTGNPITLLMVSPLFGALWTGPLIDGISAAFRGTKRMAMRDLEQPGRRLCAFRGHELCLDRDGEDQLWFEAEVVRKFGVKLPAEALLPAGALRMHFGHVQLRADLLAERLCQSAPPESVTLAFGRWLQRELKAAATRRAAGR</sequence>
<feature type="transmembrane region" description="Helical" evidence="1">
    <location>
        <begin position="7"/>
        <end position="26"/>
    </location>
</feature>
<comment type="caution">
    <text evidence="2">The sequence shown here is derived from an EMBL/GenBank/DDBJ whole genome shotgun (WGS) entry which is preliminary data.</text>
</comment>
<dbReference type="Proteomes" id="UP001500279">
    <property type="component" value="Unassembled WGS sequence"/>
</dbReference>
<gene>
    <name evidence="2" type="ORF">GCM10009107_58380</name>
</gene>
<accession>A0ABN1KJ88</accession>
<keyword evidence="1" id="KW-0812">Transmembrane</keyword>
<evidence type="ECO:0008006" key="4">
    <source>
        <dbReference type="Google" id="ProtNLM"/>
    </source>
</evidence>
<keyword evidence="1" id="KW-1133">Transmembrane helix</keyword>
<keyword evidence="3" id="KW-1185">Reference proteome</keyword>
<protein>
    <recommendedName>
        <fullName evidence="4">DUF2892 domain-containing protein</fullName>
    </recommendedName>
</protein>
<name>A0ABN1KJ88_9BURK</name>
<evidence type="ECO:0000313" key="2">
    <source>
        <dbReference type="EMBL" id="GAA0768496.1"/>
    </source>
</evidence>
<evidence type="ECO:0000256" key="1">
    <source>
        <dbReference type="SAM" id="Phobius"/>
    </source>
</evidence>
<proteinExistence type="predicted"/>
<keyword evidence="1" id="KW-0472">Membrane</keyword>
<evidence type="ECO:0000313" key="3">
    <source>
        <dbReference type="Proteomes" id="UP001500279"/>
    </source>
</evidence>
<reference evidence="2 3" key="1">
    <citation type="journal article" date="2019" name="Int. J. Syst. Evol. Microbiol.">
        <title>The Global Catalogue of Microorganisms (GCM) 10K type strain sequencing project: providing services to taxonomists for standard genome sequencing and annotation.</title>
        <authorList>
            <consortium name="The Broad Institute Genomics Platform"/>
            <consortium name="The Broad Institute Genome Sequencing Center for Infectious Disease"/>
            <person name="Wu L."/>
            <person name="Ma J."/>
        </authorList>
    </citation>
    <scope>NUCLEOTIDE SEQUENCE [LARGE SCALE GENOMIC DNA]</scope>
    <source>
        <strain evidence="2 3">JCM 15503</strain>
    </source>
</reference>
<organism evidence="2 3">
    <name type="scientific">Ideonella azotifigens</name>
    <dbReference type="NCBI Taxonomy" id="513160"/>
    <lineage>
        <taxon>Bacteria</taxon>
        <taxon>Pseudomonadati</taxon>
        <taxon>Pseudomonadota</taxon>
        <taxon>Betaproteobacteria</taxon>
        <taxon>Burkholderiales</taxon>
        <taxon>Sphaerotilaceae</taxon>
        <taxon>Ideonella</taxon>
    </lineage>
</organism>
<dbReference type="EMBL" id="BAAAEW010000047">
    <property type="protein sequence ID" value="GAA0768496.1"/>
    <property type="molecule type" value="Genomic_DNA"/>
</dbReference>